<gene>
    <name evidence="6" type="ORF">PGLA1383_LOCUS23389</name>
</gene>
<evidence type="ECO:0000256" key="3">
    <source>
        <dbReference type="ARBA" id="ARBA00022989"/>
    </source>
</evidence>
<dbReference type="OrthoDB" id="489152at2759"/>
<dbReference type="EMBL" id="CAJNNV010017592">
    <property type="protein sequence ID" value="CAE8605270.1"/>
    <property type="molecule type" value="Genomic_DNA"/>
</dbReference>
<evidence type="ECO:0000313" key="6">
    <source>
        <dbReference type="EMBL" id="CAE8605270.1"/>
    </source>
</evidence>
<organism evidence="6 7">
    <name type="scientific">Polarella glacialis</name>
    <name type="common">Dinoflagellate</name>
    <dbReference type="NCBI Taxonomy" id="89957"/>
    <lineage>
        <taxon>Eukaryota</taxon>
        <taxon>Sar</taxon>
        <taxon>Alveolata</taxon>
        <taxon>Dinophyceae</taxon>
        <taxon>Suessiales</taxon>
        <taxon>Suessiaceae</taxon>
        <taxon>Polarella</taxon>
    </lineage>
</organism>
<sequence length="275" mass="30707">MAGKRAPLERKGSMLISSKSEDKASFSRLVSPFSDSHGDGFELVRSTRRAAPKASWSNDSLGNAAPKQICRSVSATAVCGVRLNHMFSAPVKNLPRGRSFTPASAPRSEDRSETGSSVDDASAYDSEIGATPQMRHSATDPPEGRQELVMHTNSGMVRRMVQDEKDRWEHEQENWLLAAKQEADRQRQARAKFLLGDHMSSVEERLRIHSGANPWRVFLQIKVSRLLQSQFFDLAIGFVIIVNALAIGVEQSMRLNGEDTSMFDIFEIMFLSIYF</sequence>
<proteinExistence type="predicted"/>
<evidence type="ECO:0000313" key="7">
    <source>
        <dbReference type="Proteomes" id="UP000654075"/>
    </source>
</evidence>
<dbReference type="AlphaFoldDB" id="A0A813EZ81"/>
<feature type="non-terminal residue" evidence="6">
    <location>
        <position position="1"/>
    </location>
</feature>
<dbReference type="GO" id="GO:0016020">
    <property type="term" value="C:membrane"/>
    <property type="evidence" value="ECO:0007669"/>
    <property type="project" value="UniProtKB-SubCell"/>
</dbReference>
<keyword evidence="7" id="KW-1185">Reference proteome</keyword>
<dbReference type="InterPro" id="IPR027359">
    <property type="entry name" value="Volt_channel_dom_sf"/>
</dbReference>
<reference evidence="6" key="1">
    <citation type="submission" date="2021-02" db="EMBL/GenBank/DDBJ databases">
        <authorList>
            <person name="Dougan E. K."/>
            <person name="Rhodes N."/>
            <person name="Thang M."/>
            <person name="Chan C."/>
        </authorList>
    </citation>
    <scope>NUCLEOTIDE SEQUENCE</scope>
</reference>
<keyword evidence="4" id="KW-0472">Membrane</keyword>
<keyword evidence="3" id="KW-1133">Transmembrane helix</keyword>
<evidence type="ECO:0000256" key="2">
    <source>
        <dbReference type="ARBA" id="ARBA00022692"/>
    </source>
</evidence>
<evidence type="ECO:0000256" key="1">
    <source>
        <dbReference type="ARBA" id="ARBA00004141"/>
    </source>
</evidence>
<comment type="subcellular location">
    <subcellularLocation>
        <location evidence="1">Membrane</location>
        <topology evidence="1">Multi-pass membrane protein</topology>
    </subcellularLocation>
</comment>
<dbReference type="Proteomes" id="UP000654075">
    <property type="component" value="Unassembled WGS sequence"/>
</dbReference>
<accession>A0A813EZ81</accession>
<evidence type="ECO:0000256" key="4">
    <source>
        <dbReference type="ARBA" id="ARBA00023136"/>
    </source>
</evidence>
<keyword evidence="2" id="KW-0812">Transmembrane</keyword>
<feature type="region of interest" description="Disordered" evidence="5">
    <location>
        <begin position="91"/>
        <end position="144"/>
    </location>
</feature>
<evidence type="ECO:0000256" key="5">
    <source>
        <dbReference type="SAM" id="MobiDB-lite"/>
    </source>
</evidence>
<dbReference type="Gene3D" id="1.20.120.350">
    <property type="entry name" value="Voltage-gated potassium channels. Chain C"/>
    <property type="match status" value="1"/>
</dbReference>
<protein>
    <submittedName>
        <fullName evidence="6">Uncharacterized protein</fullName>
    </submittedName>
</protein>
<name>A0A813EZ81_POLGL</name>
<comment type="caution">
    <text evidence="6">The sequence shown here is derived from an EMBL/GenBank/DDBJ whole genome shotgun (WGS) entry which is preliminary data.</text>
</comment>